<protein>
    <recommendedName>
        <fullName evidence="2">NADH-ubiquinone oxidoreductase 21kDa subunit N-terminal domain-containing protein</fullName>
    </recommendedName>
</protein>
<gene>
    <name evidence="3" type="ORF">QCA50_010646</name>
</gene>
<keyword evidence="1" id="KW-1133">Transmembrane helix</keyword>
<dbReference type="AlphaFoldDB" id="A0AAW0G211"/>
<evidence type="ECO:0000313" key="3">
    <source>
        <dbReference type="EMBL" id="KAK7686422.1"/>
    </source>
</evidence>
<evidence type="ECO:0000259" key="2">
    <source>
        <dbReference type="Pfam" id="PF10785"/>
    </source>
</evidence>
<organism evidence="3 4">
    <name type="scientific">Cerrena zonata</name>
    <dbReference type="NCBI Taxonomy" id="2478898"/>
    <lineage>
        <taxon>Eukaryota</taxon>
        <taxon>Fungi</taxon>
        <taxon>Dikarya</taxon>
        <taxon>Basidiomycota</taxon>
        <taxon>Agaricomycotina</taxon>
        <taxon>Agaricomycetes</taxon>
        <taxon>Polyporales</taxon>
        <taxon>Cerrenaceae</taxon>
        <taxon>Cerrena</taxon>
    </lineage>
</organism>
<name>A0AAW0G211_9APHY</name>
<keyword evidence="1" id="KW-0812">Transmembrane</keyword>
<accession>A0AAW0G211</accession>
<keyword evidence="1" id="KW-0472">Membrane</keyword>
<feature type="transmembrane region" description="Helical" evidence="1">
    <location>
        <begin position="60"/>
        <end position="78"/>
    </location>
</feature>
<dbReference type="InterPro" id="IPR019721">
    <property type="entry name" value="NADH-UbQ_OxRdtase_su21_N"/>
</dbReference>
<feature type="domain" description="NADH-ubiquinone oxidoreductase 21kDa subunit N-terminal" evidence="2">
    <location>
        <begin position="8"/>
        <end position="90"/>
    </location>
</feature>
<dbReference type="PANTHER" id="PTHR34062:SF1">
    <property type="entry name" value="NADH-UBIQUINONE OXIDOREDUCTASE 21KDA SUBUNIT N-TERMINAL DOMAIN-CONTAINING PROTEIN"/>
    <property type="match status" value="1"/>
</dbReference>
<keyword evidence="4" id="KW-1185">Reference proteome</keyword>
<proteinExistence type="predicted"/>
<dbReference type="Proteomes" id="UP001385951">
    <property type="component" value="Unassembled WGS sequence"/>
</dbReference>
<comment type="caution">
    <text evidence="3">The sequence shown here is derived from an EMBL/GenBank/DDBJ whole genome shotgun (WGS) entry which is preliminary data.</text>
</comment>
<dbReference type="Pfam" id="PF10785">
    <property type="entry name" value="NADH-u_ox-rdase"/>
    <property type="match status" value="1"/>
</dbReference>
<dbReference type="EMBL" id="JASBNA010000017">
    <property type="protein sequence ID" value="KAK7686422.1"/>
    <property type="molecule type" value="Genomic_DNA"/>
</dbReference>
<evidence type="ECO:0000313" key="4">
    <source>
        <dbReference type="Proteomes" id="UP001385951"/>
    </source>
</evidence>
<evidence type="ECO:0000256" key="1">
    <source>
        <dbReference type="SAM" id="Phobius"/>
    </source>
</evidence>
<reference evidence="3 4" key="1">
    <citation type="submission" date="2022-09" db="EMBL/GenBank/DDBJ databases">
        <authorList>
            <person name="Palmer J.M."/>
        </authorList>
    </citation>
    <scope>NUCLEOTIDE SEQUENCE [LARGE SCALE GENOMIC DNA]</scope>
    <source>
        <strain evidence="3 4">DSM 7382</strain>
    </source>
</reference>
<dbReference type="InterPro" id="IPR053229">
    <property type="entry name" value="NADH-Q_oxidrdct_subunit"/>
</dbReference>
<sequence length="210" mass="23897">MPEKVVETPYPLIDADPHAGRVIRYMRLSDLGVWAAATGAFPAALYFWDMADRSRSRMKTPLRLGGLLGFVGGFLFAYQRSSLRFWGWTENKREDELDRKEMEARAQQGLPVYGRSDQPEWVQGAAYRNSAFSQLKFSIFPMCVFLLETTLHEILTFTSGSTWLITNTTGRTLPIMARTRIRKSCLLRIHFLSCSSHKLSSVMTNKISSS</sequence>
<dbReference type="PANTHER" id="PTHR34062">
    <property type="entry name" value="OXIDOREDUCTASE 21 KDA SUBUNIT, PUTATIVE (AFU_ORTHOLOGUE AFUA_4G04750)-RELATED"/>
    <property type="match status" value="1"/>
</dbReference>
<feature type="transmembrane region" description="Helical" evidence="1">
    <location>
        <begin position="31"/>
        <end position="48"/>
    </location>
</feature>